<name>A0A0F9DWQ4_9ZZZZ</name>
<organism evidence="1">
    <name type="scientific">marine sediment metagenome</name>
    <dbReference type="NCBI Taxonomy" id="412755"/>
    <lineage>
        <taxon>unclassified sequences</taxon>
        <taxon>metagenomes</taxon>
        <taxon>ecological metagenomes</taxon>
    </lineage>
</organism>
<feature type="non-terminal residue" evidence="1">
    <location>
        <position position="30"/>
    </location>
</feature>
<sequence>MMQQLSLGLVERDAALERLQLSRPAWVFMA</sequence>
<proteinExistence type="predicted"/>
<comment type="caution">
    <text evidence="1">The sequence shown here is derived from an EMBL/GenBank/DDBJ whole genome shotgun (WGS) entry which is preliminary data.</text>
</comment>
<dbReference type="AlphaFoldDB" id="A0A0F9DWQ4"/>
<protein>
    <submittedName>
        <fullName evidence="1">Uncharacterized protein</fullName>
    </submittedName>
</protein>
<gene>
    <name evidence="1" type="ORF">LCGC14_2497670</name>
</gene>
<reference evidence="1" key="1">
    <citation type="journal article" date="2015" name="Nature">
        <title>Complex archaea that bridge the gap between prokaryotes and eukaryotes.</title>
        <authorList>
            <person name="Spang A."/>
            <person name="Saw J.H."/>
            <person name="Jorgensen S.L."/>
            <person name="Zaremba-Niedzwiedzka K."/>
            <person name="Martijn J."/>
            <person name="Lind A.E."/>
            <person name="van Eijk R."/>
            <person name="Schleper C."/>
            <person name="Guy L."/>
            <person name="Ettema T.J."/>
        </authorList>
    </citation>
    <scope>NUCLEOTIDE SEQUENCE</scope>
</reference>
<evidence type="ECO:0000313" key="1">
    <source>
        <dbReference type="EMBL" id="KKL16233.1"/>
    </source>
</evidence>
<dbReference type="EMBL" id="LAZR01039748">
    <property type="protein sequence ID" value="KKL16233.1"/>
    <property type="molecule type" value="Genomic_DNA"/>
</dbReference>
<accession>A0A0F9DWQ4</accession>